<dbReference type="EMBL" id="AP017372">
    <property type="protein sequence ID" value="BAU58219.1"/>
    <property type="molecule type" value="Genomic_DNA"/>
</dbReference>
<dbReference type="InterPro" id="IPR006439">
    <property type="entry name" value="HAD-SF_hydro_IA"/>
</dbReference>
<name>A0A0X8XA86_HALHR</name>
<dbReference type="InterPro" id="IPR051540">
    <property type="entry name" value="S-2-haloacid_dehalogenase"/>
</dbReference>
<dbReference type="Gene3D" id="3.40.50.1000">
    <property type="entry name" value="HAD superfamily/HAD-like"/>
    <property type="match status" value="1"/>
</dbReference>
<sequence length="239" mass="26573">MIKSPLHAVTFDLDDTLWSVDDVLARAEQVLYEYLRCEYPLIAERFAIADMRELRRRLAAERADLARNATKLRRAMLYYVAQDCGLDESAAEQFTELCFAIFIEARQQVKPYEEVPEAIRYLAQHLSIGVITNGNADVYRTELGPFIDFVVRGVDIDIPKPEPEIFHYACRQAGLAPEHVLHVGDDPWIDAAGALSAGMQAALICRDGVPGGSATLPDCAIVPDLNALNRLIDRALGCL</sequence>
<dbReference type="SFLD" id="SFLDS00003">
    <property type="entry name" value="Haloacid_Dehalogenase"/>
    <property type="match status" value="1"/>
</dbReference>
<dbReference type="KEGG" id="hhk:HH1059_15120"/>
<proteinExistence type="predicted"/>
<dbReference type="PANTHER" id="PTHR43316:SF3">
    <property type="entry name" value="HALOACID DEHALOGENASE, TYPE II (AFU_ORTHOLOGUE AFUA_2G07750)-RELATED"/>
    <property type="match status" value="1"/>
</dbReference>
<feature type="coiled-coil region" evidence="2">
    <location>
        <begin position="48"/>
        <end position="75"/>
    </location>
</feature>
<accession>A0A0X8XA86</accession>
<organism evidence="3 4">
    <name type="scientific">Halorhodospira halochloris</name>
    <name type="common">Ectothiorhodospira halochloris</name>
    <dbReference type="NCBI Taxonomy" id="1052"/>
    <lineage>
        <taxon>Bacteria</taxon>
        <taxon>Pseudomonadati</taxon>
        <taxon>Pseudomonadota</taxon>
        <taxon>Gammaproteobacteria</taxon>
        <taxon>Chromatiales</taxon>
        <taxon>Ectothiorhodospiraceae</taxon>
        <taxon>Halorhodospira</taxon>
    </lineage>
</organism>
<dbReference type="InterPro" id="IPR023214">
    <property type="entry name" value="HAD_sf"/>
</dbReference>
<evidence type="ECO:0000256" key="1">
    <source>
        <dbReference type="ARBA" id="ARBA00022801"/>
    </source>
</evidence>
<keyword evidence="4" id="KW-1185">Reference proteome</keyword>
<dbReference type="Proteomes" id="UP000218890">
    <property type="component" value="Chromosome"/>
</dbReference>
<dbReference type="SUPFAM" id="SSF56784">
    <property type="entry name" value="HAD-like"/>
    <property type="match status" value="1"/>
</dbReference>
<dbReference type="RefSeq" id="WP_096409617.1">
    <property type="nucleotide sequence ID" value="NZ_AP017372.2"/>
</dbReference>
<evidence type="ECO:0000313" key="3">
    <source>
        <dbReference type="EMBL" id="BAU58219.1"/>
    </source>
</evidence>
<dbReference type="Pfam" id="PF00702">
    <property type="entry name" value="Hydrolase"/>
    <property type="match status" value="1"/>
</dbReference>
<dbReference type="AlphaFoldDB" id="A0A0X8XA86"/>
<keyword evidence="2" id="KW-0175">Coiled coil</keyword>
<dbReference type="Gene3D" id="1.20.120.1600">
    <property type="match status" value="1"/>
</dbReference>
<dbReference type="PANTHER" id="PTHR43316">
    <property type="entry name" value="HYDROLASE, HALOACID DELAHOGENASE-RELATED"/>
    <property type="match status" value="1"/>
</dbReference>
<dbReference type="InterPro" id="IPR036412">
    <property type="entry name" value="HAD-like_sf"/>
</dbReference>
<reference evidence="3" key="1">
    <citation type="submission" date="2016-02" db="EMBL/GenBank/DDBJ databases">
        <title>Halorhodospira halochloris DSM-1059 complete genome, version 2.</title>
        <authorList>
            <person name="Tsukatani Y."/>
        </authorList>
    </citation>
    <scope>NUCLEOTIDE SEQUENCE</scope>
    <source>
        <strain evidence="3">DSM 1059</strain>
    </source>
</reference>
<gene>
    <name evidence="3" type="ORF">HH1059_15120</name>
</gene>
<dbReference type="NCBIfam" id="TIGR01509">
    <property type="entry name" value="HAD-SF-IA-v3"/>
    <property type="match status" value="1"/>
</dbReference>
<keyword evidence="1 3" id="KW-0378">Hydrolase</keyword>
<dbReference type="OrthoDB" id="367448at2"/>
<dbReference type="GO" id="GO:0016787">
    <property type="term" value="F:hydrolase activity"/>
    <property type="evidence" value="ECO:0007669"/>
    <property type="project" value="UniProtKB-KW"/>
</dbReference>
<protein>
    <submittedName>
        <fullName evidence="3">FMN hydrolase uracil phosphatase</fullName>
    </submittedName>
</protein>
<evidence type="ECO:0000313" key="4">
    <source>
        <dbReference type="Proteomes" id="UP000218890"/>
    </source>
</evidence>
<dbReference type="NCBIfam" id="TIGR01549">
    <property type="entry name" value="HAD-SF-IA-v1"/>
    <property type="match status" value="1"/>
</dbReference>
<dbReference type="SFLD" id="SFLDG01129">
    <property type="entry name" value="C1.5:_HAD__Beta-PGM__Phosphata"/>
    <property type="match status" value="1"/>
</dbReference>
<evidence type="ECO:0000256" key="2">
    <source>
        <dbReference type="SAM" id="Coils"/>
    </source>
</evidence>